<reference evidence="2 3" key="1">
    <citation type="submission" date="2016-09" db="EMBL/GenBank/DDBJ databases">
        <title>Genome-resolved meta-omics ties microbial dynamics to process performance in biotechnology for thiocyanate degradation.</title>
        <authorList>
            <person name="Kantor R.S."/>
            <person name="Huddy R.J."/>
            <person name="Iyer R."/>
            <person name="Thomas B.C."/>
            <person name="Brown C.T."/>
            <person name="Anantharaman K."/>
            <person name="Tringe S."/>
            <person name="Hettich R.L."/>
            <person name="Harrison S.T."/>
            <person name="Banfield J.F."/>
        </authorList>
    </citation>
    <scope>NUCLEOTIDE SEQUENCE [LARGE SCALE GENOMIC DNA]</scope>
    <source>
        <strain evidence="2">59-99</strain>
    </source>
</reference>
<accession>A0A1M3KV86</accession>
<dbReference type="EMBL" id="MKVH01000025">
    <property type="protein sequence ID" value="OJX56309.1"/>
    <property type="molecule type" value="Genomic_DNA"/>
</dbReference>
<protein>
    <recommendedName>
        <fullName evidence="4">NYN domain-containing protein</fullName>
    </recommendedName>
</protein>
<dbReference type="Proteomes" id="UP000184233">
    <property type="component" value="Unassembled WGS sequence"/>
</dbReference>
<proteinExistence type="predicted"/>
<evidence type="ECO:0000313" key="2">
    <source>
        <dbReference type="EMBL" id="OJX56309.1"/>
    </source>
</evidence>
<evidence type="ECO:0008006" key="4">
    <source>
        <dbReference type="Google" id="ProtNLM"/>
    </source>
</evidence>
<feature type="signal peptide" evidence="1">
    <location>
        <begin position="1"/>
        <end position="21"/>
    </location>
</feature>
<gene>
    <name evidence="2" type="ORF">BGO89_13310</name>
</gene>
<comment type="caution">
    <text evidence="2">The sequence shown here is derived from an EMBL/GenBank/DDBJ whole genome shotgun (WGS) entry which is preliminary data.</text>
</comment>
<dbReference type="STRING" id="1895771.BGO89_13310"/>
<organism evidence="2 3">
    <name type="scientific">Candidatus Kapaibacterium thiocyanatum</name>
    <dbReference type="NCBI Taxonomy" id="1895771"/>
    <lineage>
        <taxon>Bacteria</taxon>
        <taxon>Pseudomonadati</taxon>
        <taxon>Candidatus Kapaibacteriota</taxon>
        <taxon>Candidatus Kapaibacteriia</taxon>
        <taxon>Candidatus Kapaibacteriales</taxon>
        <taxon>Candidatus Kapaibacteriaceae</taxon>
        <taxon>Candidatus Kapaibacterium</taxon>
    </lineage>
</organism>
<dbReference type="AlphaFoldDB" id="A0A1M3KV86"/>
<feature type="chain" id="PRO_5012341017" description="NYN domain-containing protein" evidence="1">
    <location>
        <begin position="22"/>
        <end position="393"/>
    </location>
</feature>
<sequence>MFKAMLLSVILIGLLYQPPLAMGTEPKDIPSMVDINMSQKWYQDQVEAWNGVVKSDPGNAKAWYNLFRARRYVGFRGSIFKDPQVDELATILARMKEAVPGTFEYNLCMWIAGGNDGARFSYLQKAFELRKDYAILSSHFVPYYELMMDRTKRDEFLKHWHETGNISPVLLDHAYNMLQSCSPNAVLITAGDSDTFPVWMLQAVMGVRKDVTVMNLGLIAEDGYRSSFMRQHGIGGDSLLPKSNNDSEEAMQAFIESVATRTVNRPIHFALTVDTSVYERIKSDLHIVGLSWQYSKERIDHLARTARIWNTFRLDDTMAPWYPGRHPFYAGSYRQFIQNYLAPCLALFEHALEGGDAGQAERFRTIATRFGTICGNLDDVESYLRDARKRTQQ</sequence>
<evidence type="ECO:0000256" key="1">
    <source>
        <dbReference type="SAM" id="SignalP"/>
    </source>
</evidence>
<evidence type="ECO:0000313" key="3">
    <source>
        <dbReference type="Proteomes" id="UP000184233"/>
    </source>
</evidence>
<name>A0A1M3KV86_9BACT</name>
<keyword evidence="1" id="KW-0732">Signal</keyword>